<gene>
    <name evidence="1" type="ORF">SDC9_52970</name>
</gene>
<proteinExistence type="predicted"/>
<accession>A0A644WT80</accession>
<comment type="caution">
    <text evidence="1">The sequence shown here is derived from an EMBL/GenBank/DDBJ whole genome shotgun (WGS) entry which is preliminary data.</text>
</comment>
<protein>
    <submittedName>
        <fullName evidence="1">Uncharacterized protein</fullName>
    </submittedName>
</protein>
<sequence length="53" mass="5988">MLITMVYDIPENMMVCLADGLIMLIPAGQKQGKKHSAIMLIIYQITADMRLHL</sequence>
<dbReference type="AlphaFoldDB" id="A0A644WT80"/>
<dbReference type="EMBL" id="VSSQ01001250">
    <property type="protein sequence ID" value="MPM06668.1"/>
    <property type="molecule type" value="Genomic_DNA"/>
</dbReference>
<organism evidence="1">
    <name type="scientific">bioreactor metagenome</name>
    <dbReference type="NCBI Taxonomy" id="1076179"/>
    <lineage>
        <taxon>unclassified sequences</taxon>
        <taxon>metagenomes</taxon>
        <taxon>ecological metagenomes</taxon>
    </lineage>
</organism>
<name>A0A644WT80_9ZZZZ</name>
<evidence type="ECO:0000313" key="1">
    <source>
        <dbReference type="EMBL" id="MPM06668.1"/>
    </source>
</evidence>
<reference evidence="1" key="1">
    <citation type="submission" date="2019-08" db="EMBL/GenBank/DDBJ databases">
        <authorList>
            <person name="Kucharzyk K."/>
            <person name="Murdoch R.W."/>
            <person name="Higgins S."/>
            <person name="Loffler F."/>
        </authorList>
    </citation>
    <scope>NUCLEOTIDE SEQUENCE</scope>
</reference>